<organism evidence="3 4">
    <name type="scientific">Aspergillus coremiiformis</name>
    <dbReference type="NCBI Taxonomy" id="138285"/>
    <lineage>
        <taxon>Eukaryota</taxon>
        <taxon>Fungi</taxon>
        <taxon>Dikarya</taxon>
        <taxon>Ascomycota</taxon>
        <taxon>Pezizomycotina</taxon>
        <taxon>Eurotiomycetes</taxon>
        <taxon>Eurotiomycetidae</taxon>
        <taxon>Eurotiales</taxon>
        <taxon>Aspergillaceae</taxon>
        <taxon>Aspergillus</taxon>
        <taxon>Aspergillus subgen. Circumdati</taxon>
    </lineage>
</organism>
<dbReference type="InterPro" id="IPR029063">
    <property type="entry name" value="SAM-dependent_MTases_sf"/>
</dbReference>
<dbReference type="Gene3D" id="3.40.50.150">
    <property type="entry name" value="Vaccinia Virus protein VP39"/>
    <property type="match status" value="1"/>
</dbReference>
<dbReference type="EMBL" id="ML739147">
    <property type="protein sequence ID" value="KAE8351971.1"/>
    <property type="molecule type" value="Genomic_DNA"/>
</dbReference>
<keyword evidence="1" id="KW-0547">Nucleotide-binding</keyword>
<dbReference type="PANTHER" id="PTHR23132">
    <property type="entry name" value="D-ALANINE--D-ALANINE LIGASE"/>
    <property type="match status" value="1"/>
</dbReference>
<dbReference type="InterPro" id="IPR041698">
    <property type="entry name" value="Methyltransf_25"/>
</dbReference>
<dbReference type="OrthoDB" id="66144at2759"/>
<keyword evidence="1" id="KW-0067">ATP-binding</keyword>
<accession>A0A5N6Z2U0</accession>
<reference evidence="4" key="1">
    <citation type="submission" date="2019-04" db="EMBL/GenBank/DDBJ databases">
        <title>Friends and foes A comparative genomics studyof 23 Aspergillus species from section Flavi.</title>
        <authorList>
            <consortium name="DOE Joint Genome Institute"/>
            <person name="Kjaerbolling I."/>
            <person name="Vesth T."/>
            <person name="Frisvad J.C."/>
            <person name="Nybo J.L."/>
            <person name="Theobald S."/>
            <person name="Kildgaard S."/>
            <person name="Isbrandt T."/>
            <person name="Kuo A."/>
            <person name="Sato A."/>
            <person name="Lyhne E.K."/>
            <person name="Kogle M.E."/>
            <person name="Wiebenga A."/>
            <person name="Kun R.S."/>
            <person name="Lubbers R.J."/>
            <person name="Makela M.R."/>
            <person name="Barry K."/>
            <person name="Chovatia M."/>
            <person name="Clum A."/>
            <person name="Daum C."/>
            <person name="Haridas S."/>
            <person name="He G."/>
            <person name="LaButti K."/>
            <person name="Lipzen A."/>
            <person name="Mondo S."/>
            <person name="Riley R."/>
            <person name="Salamov A."/>
            <person name="Simmons B.A."/>
            <person name="Magnuson J.K."/>
            <person name="Henrissat B."/>
            <person name="Mortensen U.H."/>
            <person name="Larsen T.O."/>
            <person name="Devries R.P."/>
            <person name="Grigoriev I.V."/>
            <person name="Machida M."/>
            <person name="Baker S.E."/>
            <person name="Andersen M.R."/>
        </authorList>
    </citation>
    <scope>NUCLEOTIDE SEQUENCE [LARGE SCALE GENOMIC DNA]</scope>
    <source>
        <strain evidence="4">CBS 553.77</strain>
    </source>
</reference>
<dbReference type="InterPro" id="IPR011761">
    <property type="entry name" value="ATP-grasp"/>
</dbReference>
<dbReference type="GO" id="GO:0005524">
    <property type="term" value="F:ATP binding"/>
    <property type="evidence" value="ECO:0007669"/>
    <property type="project" value="UniProtKB-UniRule"/>
</dbReference>
<evidence type="ECO:0000313" key="4">
    <source>
        <dbReference type="Proteomes" id="UP000327118"/>
    </source>
</evidence>
<dbReference type="SUPFAM" id="SSF53335">
    <property type="entry name" value="S-adenosyl-L-methionine-dependent methyltransferases"/>
    <property type="match status" value="1"/>
</dbReference>
<keyword evidence="4" id="KW-1185">Reference proteome</keyword>
<evidence type="ECO:0000256" key="1">
    <source>
        <dbReference type="PROSITE-ProRule" id="PRU00409"/>
    </source>
</evidence>
<dbReference type="GO" id="GO:0046872">
    <property type="term" value="F:metal ion binding"/>
    <property type="evidence" value="ECO:0007669"/>
    <property type="project" value="InterPro"/>
</dbReference>
<dbReference type="CDD" id="cd02440">
    <property type="entry name" value="AdoMet_MTases"/>
    <property type="match status" value="1"/>
</dbReference>
<protein>
    <recommendedName>
        <fullName evidence="2">ATP-grasp domain-containing protein</fullName>
    </recommendedName>
</protein>
<dbReference type="Proteomes" id="UP000327118">
    <property type="component" value="Unassembled WGS sequence"/>
</dbReference>
<feature type="domain" description="ATP-grasp" evidence="2">
    <location>
        <begin position="79"/>
        <end position="332"/>
    </location>
</feature>
<dbReference type="PANTHER" id="PTHR23132:SF23">
    <property type="entry name" value="D-ALANINE--D-ALANINE LIGASE B"/>
    <property type="match status" value="1"/>
</dbReference>
<name>A0A5N6Z2U0_9EURO</name>
<dbReference type="Pfam" id="PF13649">
    <property type="entry name" value="Methyltransf_25"/>
    <property type="match status" value="1"/>
</dbReference>
<dbReference type="SUPFAM" id="SSF56059">
    <property type="entry name" value="Glutathione synthetase ATP-binding domain-like"/>
    <property type="match status" value="1"/>
</dbReference>
<dbReference type="PROSITE" id="PS50975">
    <property type="entry name" value="ATP_GRASP"/>
    <property type="match status" value="1"/>
</dbReference>
<gene>
    <name evidence="3" type="ORF">BDV28DRAFT_9658</name>
</gene>
<sequence>MKICIIHSSDEGIEAGEEDPEDVWPEPGLYTNHHTFENRLIVKDRAHAQIDDAVAGGFDFYINFMWGTHDDAIAGVEAIRYFESLNLPFAGNTSFERSRSKFDFFADATRVGSPPIPGTDKFPLFVKPAFDFASKLIDGNSLCRDEAELEATVQSLGVRLRGARLRRATALGLSDPDAYVKQCEAAGRSSDDLVVQEFIDGEEYSVVVLKMGEVPVPLTPLWSRPKKKLPGNEQFLTYELKYDAGSLYELLSEEEHPDLYAYLQRVAVEAFWTSQSHLSNMGCEVDFRVDKNGKAYVIEVDPLPVWFFPPGSRFEDLDVKHDLPGQHRAALNVFITNYFLQNPDDKRRAKHARITEFYDTLGPQYEQATSEGSGAVQCAAHIAASFPHDGMVLDLACRTGVVGRALTSDAGPVQQLIGVDSSTRMLDICRENGRYAELVHQPIVPYLGRREEQVDHIFCLSGLQFLFVEELDFVLVRCFQLAKYSITLMLDDNPVIHSEAATPVQALAVKHEDNIESFALPRGWCLAHRQTMTTGPETKITIFRFERQGKAPGV</sequence>
<dbReference type="GO" id="GO:0008716">
    <property type="term" value="F:D-alanine-D-alanine ligase activity"/>
    <property type="evidence" value="ECO:0007669"/>
    <property type="project" value="TreeGrafter"/>
</dbReference>
<evidence type="ECO:0000313" key="3">
    <source>
        <dbReference type="EMBL" id="KAE8351971.1"/>
    </source>
</evidence>
<dbReference type="AlphaFoldDB" id="A0A5N6Z2U0"/>
<evidence type="ECO:0000259" key="2">
    <source>
        <dbReference type="PROSITE" id="PS50975"/>
    </source>
</evidence>
<proteinExistence type="predicted"/>
<dbReference type="Gene3D" id="3.30.470.20">
    <property type="entry name" value="ATP-grasp fold, B domain"/>
    <property type="match status" value="1"/>
</dbReference>